<dbReference type="InParanoid" id="K1PMR2"/>
<sequence>MALSIIYWARYVDGHTKLTRKSEKAVDSDRVLKFVLDKEYHVISAVVQASMRDTSYKVQVCTKYLAVFIPTFNQPG</sequence>
<name>K1PMR2_MAGGI</name>
<gene>
    <name evidence="1" type="ORF">CGI_10019679</name>
</gene>
<evidence type="ECO:0000313" key="1">
    <source>
        <dbReference type="EMBL" id="EKC25292.1"/>
    </source>
</evidence>
<organism evidence="1">
    <name type="scientific">Magallana gigas</name>
    <name type="common">Pacific oyster</name>
    <name type="synonym">Crassostrea gigas</name>
    <dbReference type="NCBI Taxonomy" id="29159"/>
    <lineage>
        <taxon>Eukaryota</taxon>
        <taxon>Metazoa</taxon>
        <taxon>Spiralia</taxon>
        <taxon>Lophotrochozoa</taxon>
        <taxon>Mollusca</taxon>
        <taxon>Bivalvia</taxon>
        <taxon>Autobranchia</taxon>
        <taxon>Pteriomorphia</taxon>
        <taxon>Ostreida</taxon>
        <taxon>Ostreoidea</taxon>
        <taxon>Ostreidae</taxon>
        <taxon>Magallana</taxon>
    </lineage>
</organism>
<reference evidence="1" key="1">
    <citation type="journal article" date="2012" name="Nature">
        <title>The oyster genome reveals stress adaptation and complexity of shell formation.</title>
        <authorList>
            <person name="Zhang G."/>
            <person name="Fang X."/>
            <person name="Guo X."/>
            <person name="Li L."/>
            <person name="Luo R."/>
            <person name="Xu F."/>
            <person name="Yang P."/>
            <person name="Zhang L."/>
            <person name="Wang X."/>
            <person name="Qi H."/>
            <person name="Xiong Z."/>
            <person name="Que H."/>
            <person name="Xie Y."/>
            <person name="Holland P.W."/>
            <person name="Paps J."/>
            <person name="Zhu Y."/>
            <person name="Wu F."/>
            <person name="Chen Y."/>
            <person name="Wang J."/>
            <person name="Peng C."/>
            <person name="Meng J."/>
            <person name="Yang L."/>
            <person name="Liu J."/>
            <person name="Wen B."/>
            <person name="Zhang N."/>
            <person name="Huang Z."/>
            <person name="Zhu Q."/>
            <person name="Feng Y."/>
            <person name="Mount A."/>
            <person name="Hedgecock D."/>
            <person name="Xu Z."/>
            <person name="Liu Y."/>
            <person name="Domazet-Loso T."/>
            <person name="Du Y."/>
            <person name="Sun X."/>
            <person name="Zhang S."/>
            <person name="Liu B."/>
            <person name="Cheng P."/>
            <person name="Jiang X."/>
            <person name="Li J."/>
            <person name="Fan D."/>
            <person name="Wang W."/>
            <person name="Fu W."/>
            <person name="Wang T."/>
            <person name="Wang B."/>
            <person name="Zhang J."/>
            <person name="Peng Z."/>
            <person name="Li Y."/>
            <person name="Li N."/>
            <person name="Wang J."/>
            <person name="Chen M."/>
            <person name="He Y."/>
            <person name="Tan F."/>
            <person name="Song X."/>
            <person name="Zheng Q."/>
            <person name="Huang R."/>
            <person name="Yang H."/>
            <person name="Du X."/>
            <person name="Chen L."/>
            <person name="Yang M."/>
            <person name="Gaffney P.M."/>
            <person name="Wang S."/>
            <person name="Luo L."/>
            <person name="She Z."/>
            <person name="Ming Y."/>
            <person name="Huang W."/>
            <person name="Zhang S."/>
            <person name="Huang B."/>
            <person name="Zhang Y."/>
            <person name="Qu T."/>
            <person name="Ni P."/>
            <person name="Miao G."/>
            <person name="Wang J."/>
            <person name="Wang Q."/>
            <person name="Steinberg C.E."/>
            <person name="Wang H."/>
            <person name="Li N."/>
            <person name="Qian L."/>
            <person name="Zhang G."/>
            <person name="Li Y."/>
            <person name="Yang H."/>
            <person name="Liu X."/>
            <person name="Wang J."/>
            <person name="Yin Y."/>
            <person name="Wang J."/>
        </authorList>
    </citation>
    <scope>NUCLEOTIDE SEQUENCE [LARGE SCALE GENOMIC DNA]</scope>
    <source>
        <strain evidence="1">05x7-T-G4-1.051#20</strain>
    </source>
</reference>
<dbReference type="HOGENOM" id="CLU_2656850_0_0_1"/>
<dbReference type="EMBL" id="JH817691">
    <property type="protein sequence ID" value="EKC25292.1"/>
    <property type="molecule type" value="Genomic_DNA"/>
</dbReference>
<accession>K1PMR2</accession>
<proteinExistence type="predicted"/>
<protein>
    <submittedName>
        <fullName evidence="1">Uncharacterized protein</fullName>
    </submittedName>
</protein>
<dbReference type="AlphaFoldDB" id="K1PMR2"/>